<name>A0AAD3P5T6_NEPGR</name>
<organism evidence="1 2">
    <name type="scientific">Nepenthes gracilis</name>
    <name type="common">Slender pitcher plant</name>
    <dbReference type="NCBI Taxonomy" id="150966"/>
    <lineage>
        <taxon>Eukaryota</taxon>
        <taxon>Viridiplantae</taxon>
        <taxon>Streptophyta</taxon>
        <taxon>Embryophyta</taxon>
        <taxon>Tracheophyta</taxon>
        <taxon>Spermatophyta</taxon>
        <taxon>Magnoliopsida</taxon>
        <taxon>eudicotyledons</taxon>
        <taxon>Gunneridae</taxon>
        <taxon>Pentapetalae</taxon>
        <taxon>Caryophyllales</taxon>
        <taxon>Nepenthaceae</taxon>
        <taxon>Nepenthes</taxon>
    </lineage>
</organism>
<reference evidence="1" key="1">
    <citation type="submission" date="2023-05" db="EMBL/GenBank/DDBJ databases">
        <title>Nepenthes gracilis genome sequencing.</title>
        <authorList>
            <person name="Fukushima K."/>
        </authorList>
    </citation>
    <scope>NUCLEOTIDE SEQUENCE</scope>
    <source>
        <strain evidence="1">SING2019-196</strain>
    </source>
</reference>
<keyword evidence="2" id="KW-1185">Reference proteome</keyword>
<protein>
    <submittedName>
        <fullName evidence="1">Uncharacterized protein</fullName>
    </submittedName>
</protein>
<evidence type="ECO:0000313" key="1">
    <source>
        <dbReference type="EMBL" id="GMG99469.1"/>
    </source>
</evidence>
<evidence type="ECO:0000313" key="2">
    <source>
        <dbReference type="Proteomes" id="UP001279734"/>
    </source>
</evidence>
<proteinExistence type="predicted"/>
<dbReference type="EMBL" id="BSYO01000001">
    <property type="protein sequence ID" value="GMG99469.1"/>
    <property type="molecule type" value="Genomic_DNA"/>
</dbReference>
<dbReference type="AlphaFoldDB" id="A0AAD3P5T6"/>
<sequence>MLCQQPTPTCQFRYPYQATYLISSIPIGRRFLFLQIHEEEKEFDDQESVACFSCSEILMNVTAECRFLCDIHGLLIFWDPRFSRKARSCLGFMQLSAAMAMT</sequence>
<dbReference type="Proteomes" id="UP001279734">
    <property type="component" value="Unassembled WGS sequence"/>
</dbReference>
<accession>A0AAD3P5T6</accession>
<comment type="caution">
    <text evidence="1">The sequence shown here is derived from an EMBL/GenBank/DDBJ whole genome shotgun (WGS) entry which is preliminary data.</text>
</comment>
<gene>
    <name evidence="1" type="ORF">Nepgr_001309</name>
</gene>